<feature type="transmembrane region" description="Helical" evidence="6">
    <location>
        <begin position="252"/>
        <end position="270"/>
    </location>
</feature>
<feature type="transmembrane region" description="Helical" evidence="6">
    <location>
        <begin position="6"/>
        <end position="27"/>
    </location>
</feature>
<reference evidence="8" key="1">
    <citation type="submission" date="2024-07" db="EMBL/GenBank/DDBJ databases">
        <title>Identification and characteristics of an arsenic-resistant bacterial isolate, which belongs to a novel species.</title>
        <authorList>
            <person name="Juszczyk A."/>
            <person name="Kowalczyk A."/>
            <person name="Was K."/>
            <person name="Kosowicz W."/>
            <person name="Budzyn A."/>
            <person name="Latowski D."/>
        </authorList>
    </citation>
    <scope>NUCLEOTIDE SEQUENCE</scope>
    <source>
        <strain evidence="8">As8PL</strain>
    </source>
</reference>
<feature type="transmembrane region" description="Helical" evidence="6">
    <location>
        <begin position="115"/>
        <end position="133"/>
    </location>
</feature>
<feature type="domain" description="Copper resistance protein D" evidence="7">
    <location>
        <begin position="173"/>
        <end position="269"/>
    </location>
</feature>
<dbReference type="PANTHER" id="PTHR34820">
    <property type="entry name" value="INNER MEMBRANE PROTEIN YEBZ"/>
    <property type="match status" value="1"/>
</dbReference>
<dbReference type="GO" id="GO:0006825">
    <property type="term" value="P:copper ion transport"/>
    <property type="evidence" value="ECO:0007669"/>
    <property type="project" value="InterPro"/>
</dbReference>
<evidence type="ECO:0000256" key="5">
    <source>
        <dbReference type="ARBA" id="ARBA00023136"/>
    </source>
</evidence>
<keyword evidence="5 6" id="KW-0472">Membrane</keyword>
<feature type="transmembrane region" description="Helical" evidence="6">
    <location>
        <begin position="338"/>
        <end position="358"/>
    </location>
</feature>
<protein>
    <submittedName>
        <fullName evidence="8">Copper resistance D family protein</fullName>
    </submittedName>
</protein>
<name>A0AB39BT63_9BACI</name>
<feature type="transmembrane region" description="Helical" evidence="6">
    <location>
        <begin position="83"/>
        <end position="103"/>
    </location>
</feature>
<dbReference type="RefSeq" id="WP_368504189.1">
    <property type="nucleotide sequence ID" value="NZ_CP162551.1"/>
</dbReference>
<evidence type="ECO:0000256" key="6">
    <source>
        <dbReference type="SAM" id="Phobius"/>
    </source>
</evidence>
<keyword evidence="4 6" id="KW-1133">Transmembrane helix</keyword>
<evidence type="ECO:0000259" key="7">
    <source>
        <dbReference type="Pfam" id="PF05425"/>
    </source>
</evidence>
<dbReference type="InterPro" id="IPR032694">
    <property type="entry name" value="CopC/D"/>
</dbReference>
<keyword evidence="3 6" id="KW-0812">Transmembrane</keyword>
<evidence type="ECO:0000313" key="8">
    <source>
        <dbReference type="EMBL" id="XDI36807.1"/>
    </source>
</evidence>
<gene>
    <name evidence="8" type="ORF">AB3N04_19375</name>
</gene>
<evidence type="ECO:0000256" key="2">
    <source>
        <dbReference type="ARBA" id="ARBA00022475"/>
    </source>
</evidence>
<dbReference type="AlphaFoldDB" id="A0AB39BT63"/>
<feature type="transmembrane region" description="Helical" evidence="6">
    <location>
        <begin position="209"/>
        <end position="231"/>
    </location>
</feature>
<evidence type="ECO:0000256" key="1">
    <source>
        <dbReference type="ARBA" id="ARBA00004651"/>
    </source>
</evidence>
<accession>A0AB39BT63</accession>
<feature type="transmembrane region" description="Helical" evidence="6">
    <location>
        <begin position="176"/>
        <end position="197"/>
    </location>
</feature>
<proteinExistence type="predicted"/>
<keyword evidence="2" id="KW-1003">Cell membrane</keyword>
<comment type="subcellular location">
    <subcellularLocation>
        <location evidence="1">Cell membrane</location>
        <topology evidence="1">Multi-pass membrane protein</topology>
    </subcellularLocation>
</comment>
<feature type="transmembrane region" description="Helical" evidence="6">
    <location>
        <begin position="39"/>
        <end position="63"/>
    </location>
</feature>
<dbReference type="Pfam" id="PF05425">
    <property type="entry name" value="CopD"/>
    <property type="match status" value="1"/>
</dbReference>
<evidence type="ECO:0000256" key="3">
    <source>
        <dbReference type="ARBA" id="ARBA00022692"/>
    </source>
</evidence>
<evidence type="ECO:0000256" key="4">
    <source>
        <dbReference type="ARBA" id="ARBA00022989"/>
    </source>
</evidence>
<feature type="transmembrane region" description="Helical" evidence="6">
    <location>
        <begin position="315"/>
        <end position="333"/>
    </location>
</feature>
<dbReference type="InterPro" id="IPR008457">
    <property type="entry name" value="Cu-R_CopD_dom"/>
</dbReference>
<dbReference type="EMBL" id="CP162551">
    <property type="protein sequence ID" value="XDI36807.1"/>
    <property type="molecule type" value="Genomic_DNA"/>
</dbReference>
<dbReference type="GO" id="GO:0005886">
    <property type="term" value="C:plasma membrane"/>
    <property type="evidence" value="ECO:0007669"/>
    <property type="project" value="UniProtKB-SubCell"/>
</dbReference>
<organism evidence="8">
    <name type="scientific">Alkalihalophilus sp. As8PL</name>
    <dbReference type="NCBI Taxonomy" id="3237103"/>
    <lineage>
        <taxon>Bacteria</taxon>
        <taxon>Bacillati</taxon>
        <taxon>Bacillota</taxon>
        <taxon>Bacilli</taxon>
        <taxon>Bacillales</taxon>
        <taxon>Bacillaceae</taxon>
        <taxon>Alkalihalophilus</taxon>
    </lineage>
</organism>
<feature type="transmembrane region" description="Helical" evidence="6">
    <location>
        <begin position="145"/>
        <end position="164"/>
    </location>
</feature>
<dbReference type="PANTHER" id="PTHR34820:SF4">
    <property type="entry name" value="INNER MEMBRANE PROTEIN YEBZ"/>
    <property type="match status" value="1"/>
</dbReference>
<sequence length="540" mass="60325">MTEVSNLLLFAALLFLTGYHLLGVIPDQRRPRIHVSQRVLVVMTFLVPLALFVPVTTVITVLVQQFQVGWFEAIYTVFLTYSAGQAAFYSLLIASILVVLTLNNSEDLPLRIGKLILVIVLIGLSGWASHAASLTGISGFLSNSIHLLATSLWIGPLLMVAWFVKHPMENPAAFAAWYSPLAALSVGAITLTGFLLMGNIVPEYVNSWMITYGQLLVIKHILFVPLLLFGLRHSLLLRRIRKHGHARSMKSSFRMESVIAFFILAVTAFMTEQTPPHEVIQTLQTEQISPLIQLFLNQPILVNQTLQFELNTSSSILLVVGLLLFIVGMFILLQSHKIWIGLAGFLIASLLMYSGLMISATPVETVIDDTVYETDYDAIKASYSEETEIAILKQEELDSNRQMVVYTVDDSDLVAQMIEVTSGGFKRLPASMLTIGGTAITDEEQKIRTFRVQNGNWHHDAYDYTYVTFGMIRQPEDVARVQIHYEGGSYIAELEANVFINTTSSNELWNDQHPIDFLSADGTVIQTYAREVMEEGVYCH</sequence>